<evidence type="ECO:0000313" key="2">
    <source>
        <dbReference type="EMBL" id="ACO66062.1"/>
    </source>
</evidence>
<dbReference type="Proteomes" id="UP000002009">
    <property type="component" value="Chromosome 11"/>
</dbReference>
<dbReference type="PROSITE" id="PS51186">
    <property type="entry name" value="GNAT"/>
    <property type="match status" value="1"/>
</dbReference>
<name>C1EDH9_MICCC</name>
<protein>
    <recommendedName>
        <fullName evidence="1">N-acetyltransferase domain-containing protein</fullName>
    </recommendedName>
</protein>
<accession>C1EDH9</accession>
<dbReference type="GeneID" id="8247529"/>
<dbReference type="PANTHER" id="PTHR47876">
    <property type="entry name" value="OS08G0260000 PROTEIN"/>
    <property type="match status" value="1"/>
</dbReference>
<dbReference type="SUPFAM" id="SSF55729">
    <property type="entry name" value="Acyl-CoA N-acyltransferases (Nat)"/>
    <property type="match status" value="1"/>
</dbReference>
<dbReference type="Pfam" id="PF00583">
    <property type="entry name" value="Acetyltransf_1"/>
    <property type="match status" value="1"/>
</dbReference>
<dbReference type="KEGG" id="mis:MICPUN_86154"/>
<dbReference type="PANTHER" id="PTHR47876:SF2">
    <property type="entry name" value="GCN5-RELATED N-ACETYLTRANSFERASE 7, CHLOROPLASTIC"/>
    <property type="match status" value="1"/>
</dbReference>
<dbReference type="AlphaFoldDB" id="C1EDH9"/>
<dbReference type="InParanoid" id="C1EDH9"/>
<reference evidence="2 3" key="1">
    <citation type="journal article" date="2009" name="Science">
        <title>Green evolution and dynamic adaptations revealed by genomes of the marine picoeukaryotes Micromonas.</title>
        <authorList>
            <person name="Worden A.Z."/>
            <person name="Lee J.H."/>
            <person name="Mock T."/>
            <person name="Rouze P."/>
            <person name="Simmons M.P."/>
            <person name="Aerts A.L."/>
            <person name="Allen A.E."/>
            <person name="Cuvelier M.L."/>
            <person name="Derelle E."/>
            <person name="Everett M.V."/>
            <person name="Foulon E."/>
            <person name="Grimwood J."/>
            <person name="Gundlach H."/>
            <person name="Henrissat B."/>
            <person name="Napoli C."/>
            <person name="McDonald S.M."/>
            <person name="Parker M.S."/>
            <person name="Rombauts S."/>
            <person name="Salamov A."/>
            <person name="Von Dassow P."/>
            <person name="Badger J.H."/>
            <person name="Coutinho P.M."/>
            <person name="Demir E."/>
            <person name="Dubchak I."/>
            <person name="Gentemann C."/>
            <person name="Eikrem W."/>
            <person name="Gready J.E."/>
            <person name="John U."/>
            <person name="Lanier W."/>
            <person name="Lindquist E.A."/>
            <person name="Lucas S."/>
            <person name="Mayer K.F."/>
            <person name="Moreau H."/>
            <person name="Not F."/>
            <person name="Otillar R."/>
            <person name="Panaud O."/>
            <person name="Pangilinan J."/>
            <person name="Paulsen I."/>
            <person name="Piegu B."/>
            <person name="Poliakov A."/>
            <person name="Robbens S."/>
            <person name="Schmutz J."/>
            <person name="Toulza E."/>
            <person name="Wyss T."/>
            <person name="Zelensky A."/>
            <person name="Zhou K."/>
            <person name="Armbrust E.V."/>
            <person name="Bhattacharya D."/>
            <person name="Goodenough U.W."/>
            <person name="Van de Peer Y."/>
            <person name="Grigoriev I.V."/>
        </authorList>
    </citation>
    <scope>NUCLEOTIDE SEQUENCE [LARGE SCALE GENOMIC DNA]</scope>
    <source>
        <strain evidence="3">RCC299 / NOUM17</strain>
    </source>
</reference>
<dbReference type="InterPro" id="IPR000182">
    <property type="entry name" value="GNAT_dom"/>
</dbReference>
<proteinExistence type="predicted"/>
<dbReference type="GO" id="GO:0016747">
    <property type="term" value="F:acyltransferase activity, transferring groups other than amino-acyl groups"/>
    <property type="evidence" value="ECO:0007669"/>
    <property type="project" value="InterPro"/>
</dbReference>
<sequence length="96" mass="10952">MRYRRAYLSNVCVLPVARRTGLGRRLMNRAMRVAKGWGVERLYVHVVADNVGARKFYEDLGFVVEAEESATFAAGLNRPRRLLLTQPVRDVPESEC</sequence>
<dbReference type="OrthoDB" id="498529at2759"/>
<dbReference type="Gene3D" id="3.40.630.30">
    <property type="match status" value="1"/>
</dbReference>
<feature type="domain" description="N-acetyltransferase" evidence="1">
    <location>
        <begin position="1"/>
        <end position="89"/>
    </location>
</feature>
<gene>
    <name evidence="2" type="ORF">MICPUN_86154</name>
</gene>
<dbReference type="RefSeq" id="XP_002504804.1">
    <property type="nucleotide sequence ID" value="XM_002504758.1"/>
</dbReference>
<keyword evidence="3" id="KW-1185">Reference proteome</keyword>
<dbReference type="InterPro" id="IPR016181">
    <property type="entry name" value="Acyl_CoA_acyltransferase"/>
</dbReference>
<evidence type="ECO:0000259" key="1">
    <source>
        <dbReference type="PROSITE" id="PS51186"/>
    </source>
</evidence>
<evidence type="ECO:0000313" key="3">
    <source>
        <dbReference type="Proteomes" id="UP000002009"/>
    </source>
</evidence>
<organism evidence="2 3">
    <name type="scientific">Micromonas commoda (strain RCC299 / NOUM17 / CCMP2709)</name>
    <name type="common">Picoplanktonic green alga</name>
    <dbReference type="NCBI Taxonomy" id="296587"/>
    <lineage>
        <taxon>Eukaryota</taxon>
        <taxon>Viridiplantae</taxon>
        <taxon>Chlorophyta</taxon>
        <taxon>Mamiellophyceae</taxon>
        <taxon>Mamiellales</taxon>
        <taxon>Mamiellaceae</taxon>
        <taxon>Micromonas</taxon>
    </lineage>
</organism>
<dbReference type="STRING" id="296587.C1EDH9"/>
<dbReference type="OMA" id="MCMCYLA"/>
<dbReference type="EMBL" id="CP001330">
    <property type="protein sequence ID" value="ACO66062.1"/>
    <property type="molecule type" value="Genomic_DNA"/>
</dbReference>
<dbReference type="CDD" id="cd04301">
    <property type="entry name" value="NAT_SF"/>
    <property type="match status" value="1"/>
</dbReference>